<evidence type="ECO:0000256" key="1">
    <source>
        <dbReference type="SAM" id="SignalP"/>
    </source>
</evidence>
<reference evidence="2" key="1">
    <citation type="submission" date="2013-07" db="EMBL/GenBank/DDBJ databases">
        <authorList>
            <person name="Geib S."/>
        </authorList>
    </citation>
    <scope>NUCLEOTIDE SEQUENCE</scope>
</reference>
<feature type="signal peptide" evidence="1">
    <location>
        <begin position="1"/>
        <end position="22"/>
    </location>
</feature>
<dbReference type="EMBL" id="GAMC01002797">
    <property type="protein sequence ID" value="JAC03759.1"/>
    <property type="molecule type" value="mRNA"/>
</dbReference>
<sequence>MKFCEISIGLISVCMLFGFVQSEQPYIVKNEGWEYFNGIFETTFHLGEMKIIGRQRYINGTIKFTEDMASDHFSFQIELYSCPQGEKNFKLLPMGVPRTPICEGLKELFPKVLQASFIEGENTNFPFVPDEGLCPIPMGEYYIKNLEFDTDSWPNHIIRGLLKAKLTFFKDAINVGGGALIMRVEDRE</sequence>
<protein>
    <submittedName>
        <fullName evidence="2">Uncharacterized protein</fullName>
    </submittedName>
</protein>
<dbReference type="PANTHER" id="PTHR21112">
    <property type="entry name" value="CHEMOSENSORY PROTEIN A 29A-RELATED"/>
    <property type="match status" value="1"/>
</dbReference>
<dbReference type="Pfam" id="PF06477">
    <property type="entry name" value="DUF1091"/>
    <property type="match status" value="1"/>
</dbReference>
<proteinExistence type="evidence at transcript level"/>
<name>W8C3B9_CERCA</name>
<reference evidence="2" key="2">
    <citation type="journal article" date="2014" name="BMC Genomics">
        <title>A genomic perspective to assessing quality of mass-reared SIT flies used in Mediterranean fruit fly (Ceratitis capitata) eradication in California.</title>
        <authorList>
            <person name="Calla B."/>
            <person name="Hall B."/>
            <person name="Hou S."/>
            <person name="Geib S.M."/>
        </authorList>
    </citation>
    <scope>NUCLEOTIDE SEQUENCE</scope>
</reference>
<dbReference type="AlphaFoldDB" id="W8C3B9"/>
<organism evidence="2">
    <name type="scientific">Ceratitis capitata</name>
    <name type="common">Mediterranean fruit fly</name>
    <name type="synonym">Tephritis capitata</name>
    <dbReference type="NCBI Taxonomy" id="7213"/>
    <lineage>
        <taxon>Eukaryota</taxon>
        <taxon>Metazoa</taxon>
        <taxon>Ecdysozoa</taxon>
        <taxon>Arthropoda</taxon>
        <taxon>Hexapoda</taxon>
        <taxon>Insecta</taxon>
        <taxon>Pterygota</taxon>
        <taxon>Neoptera</taxon>
        <taxon>Endopterygota</taxon>
        <taxon>Diptera</taxon>
        <taxon>Brachycera</taxon>
        <taxon>Muscomorpha</taxon>
        <taxon>Tephritoidea</taxon>
        <taxon>Tephritidae</taxon>
        <taxon>Ceratitis</taxon>
        <taxon>Ceratitis</taxon>
    </lineage>
</organism>
<dbReference type="InterPro" id="IPR010512">
    <property type="entry name" value="DUF1091"/>
</dbReference>
<dbReference type="PANTHER" id="PTHR21112:SF0">
    <property type="entry name" value="CHEMOSENSORY PROTEIN A 29A-RELATED"/>
    <property type="match status" value="1"/>
</dbReference>
<dbReference type="GeneID" id="101455032"/>
<accession>W8C3B9</accession>
<keyword evidence="1" id="KW-0732">Signal</keyword>
<dbReference type="OrthoDB" id="7925769at2759"/>
<dbReference type="KEGG" id="ccat:101455032"/>
<dbReference type="RefSeq" id="XP_004520347.1">
    <property type="nucleotide sequence ID" value="XM_004520290.2"/>
</dbReference>
<feature type="chain" id="PRO_5004906972" evidence="1">
    <location>
        <begin position="23"/>
        <end position="188"/>
    </location>
</feature>
<evidence type="ECO:0000313" key="2">
    <source>
        <dbReference type="EMBL" id="JAC03759.1"/>
    </source>
</evidence>